<dbReference type="NCBIfam" id="NF033788">
    <property type="entry name" value="HTH_metalloreg"/>
    <property type="match status" value="1"/>
</dbReference>
<dbReference type="CDD" id="cd00090">
    <property type="entry name" value="HTH_ARSR"/>
    <property type="match status" value="1"/>
</dbReference>
<dbReference type="Pfam" id="PF01022">
    <property type="entry name" value="HTH_5"/>
    <property type="match status" value="1"/>
</dbReference>
<dbReference type="SMART" id="SM00418">
    <property type="entry name" value="HTH_ARSR"/>
    <property type="match status" value="1"/>
</dbReference>
<dbReference type="PANTHER" id="PTHR38600:SF1">
    <property type="entry name" value="TRANSCRIPTIONAL REGULATORY PROTEIN"/>
    <property type="match status" value="1"/>
</dbReference>
<dbReference type="PANTHER" id="PTHR38600">
    <property type="entry name" value="TRANSCRIPTIONAL REGULATORY PROTEIN"/>
    <property type="match status" value="1"/>
</dbReference>
<name>A0A930VTA2_9ACTN</name>
<protein>
    <submittedName>
        <fullName evidence="2">Winged helix-turn-helix transcriptional regulator</fullName>
    </submittedName>
</protein>
<keyword evidence="3" id="KW-1185">Reference proteome</keyword>
<dbReference type="Proteomes" id="UP000660668">
    <property type="component" value="Unassembled WGS sequence"/>
</dbReference>
<dbReference type="Gene3D" id="1.10.10.10">
    <property type="entry name" value="Winged helix-like DNA-binding domain superfamily/Winged helix DNA-binding domain"/>
    <property type="match status" value="1"/>
</dbReference>
<organism evidence="2 3">
    <name type="scientific">Nocardioides agariphilus</name>
    <dbReference type="NCBI Taxonomy" id="433664"/>
    <lineage>
        <taxon>Bacteria</taxon>
        <taxon>Bacillati</taxon>
        <taxon>Actinomycetota</taxon>
        <taxon>Actinomycetes</taxon>
        <taxon>Propionibacteriales</taxon>
        <taxon>Nocardioidaceae</taxon>
        <taxon>Nocardioides</taxon>
    </lineage>
</organism>
<evidence type="ECO:0000313" key="3">
    <source>
        <dbReference type="Proteomes" id="UP000660668"/>
    </source>
</evidence>
<evidence type="ECO:0000313" key="2">
    <source>
        <dbReference type="EMBL" id="MBF4769495.1"/>
    </source>
</evidence>
<dbReference type="GO" id="GO:0003700">
    <property type="term" value="F:DNA-binding transcription factor activity"/>
    <property type="evidence" value="ECO:0007669"/>
    <property type="project" value="InterPro"/>
</dbReference>
<sequence>MVKYSLDASAQAIASAPRREIIERLSRGPASMSDLAAELGVTLPAVDKHLKVLLDGGLVTKDKHGRTTVLRLNPGSLQELGAWAMSTRLMWSNLLDRFEMHVIDSTKET</sequence>
<comment type="caution">
    <text evidence="2">The sequence shown here is derived from an EMBL/GenBank/DDBJ whole genome shotgun (WGS) entry which is preliminary data.</text>
</comment>
<dbReference type="InterPro" id="IPR011991">
    <property type="entry name" value="ArsR-like_HTH"/>
</dbReference>
<dbReference type="RefSeq" id="WP_194697642.1">
    <property type="nucleotide sequence ID" value="NZ_JADKPO010000026.1"/>
</dbReference>
<dbReference type="EMBL" id="JADKPO010000026">
    <property type="protein sequence ID" value="MBF4769495.1"/>
    <property type="molecule type" value="Genomic_DNA"/>
</dbReference>
<dbReference type="InterPro" id="IPR036388">
    <property type="entry name" value="WH-like_DNA-bd_sf"/>
</dbReference>
<dbReference type="AlphaFoldDB" id="A0A930VTA2"/>
<accession>A0A930VTA2</accession>
<dbReference type="InterPro" id="IPR001845">
    <property type="entry name" value="HTH_ArsR_DNA-bd_dom"/>
</dbReference>
<proteinExistence type="predicted"/>
<gene>
    <name evidence="2" type="ORF">ISU10_17135</name>
</gene>
<dbReference type="SUPFAM" id="SSF46785">
    <property type="entry name" value="Winged helix' DNA-binding domain"/>
    <property type="match status" value="1"/>
</dbReference>
<feature type="domain" description="HTH arsR-type" evidence="1">
    <location>
        <begin position="1"/>
        <end position="92"/>
    </location>
</feature>
<reference evidence="2" key="1">
    <citation type="submission" date="2020-11" db="EMBL/GenBank/DDBJ databases">
        <title>Nocardioides cynanchi sp. nov., isolated from soil of rhizosphere of Cynanchum wilfordii.</title>
        <authorList>
            <person name="Lee J.-S."/>
            <person name="Suh M.K."/>
            <person name="Kim J.-S."/>
        </authorList>
    </citation>
    <scope>NUCLEOTIDE SEQUENCE</scope>
    <source>
        <strain evidence="2">KCTC 19276</strain>
    </source>
</reference>
<dbReference type="PROSITE" id="PS50987">
    <property type="entry name" value="HTH_ARSR_2"/>
    <property type="match status" value="1"/>
</dbReference>
<evidence type="ECO:0000259" key="1">
    <source>
        <dbReference type="PROSITE" id="PS50987"/>
    </source>
</evidence>
<dbReference type="InterPro" id="IPR036390">
    <property type="entry name" value="WH_DNA-bd_sf"/>
</dbReference>